<dbReference type="InterPro" id="IPR006426">
    <property type="entry name" value="Asn_synth_AEB"/>
</dbReference>
<comment type="caution">
    <text evidence="12">The sequence shown here is derived from an EMBL/GenBank/DDBJ whole genome shotgun (WGS) entry which is preliminary data.</text>
</comment>
<evidence type="ECO:0000259" key="11">
    <source>
        <dbReference type="PROSITE" id="PS51278"/>
    </source>
</evidence>
<feature type="active site" description="For GATase activity" evidence="8">
    <location>
        <position position="2"/>
    </location>
</feature>
<dbReference type="PROSITE" id="PS51278">
    <property type="entry name" value="GATASE_TYPE_2"/>
    <property type="match status" value="1"/>
</dbReference>
<feature type="binding site" evidence="9">
    <location>
        <begin position="366"/>
        <end position="367"/>
    </location>
    <ligand>
        <name>ATP</name>
        <dbReference type="ChEBI" id="CHEBI:30616"/>
    </ligand>
</feature>
<keyword evidence="4 9" id="KW-0547">Nucleotide-binding</keyword>
<protein>
    <recommendedName>
        <fullName evidence="3">asparagine synthase (glutamine-hydrolyzing)</fullName>
        <ecNumber evidence="3">6.3.5.4</ecNumber>
    </recommendedName>
</protein>
<dbReference type="NCBIfam" id="TIGR01536">
    <property type="entry name" value="asn_synth_AEB"/>
    <property type="match status" value="1"/>
</dbReference>
<gene>
    <name evidence="12" type="primary">wbtH</name>
    <name evidence="12" type="ORF">GCM10007028_18040</name>
</gene>
<evidence type="ECO:0000256" key="9">
    <source>
        <dbReference type="PIRSR" id="PIRSR001589-2"/>
    </source>
</evidence>
<organism evidence="12 13">
    <name type="scientific">Algibacter mikhailovii</name>
    <dbReference type="NCBI Taxonomy" id="425498"/>
    <lineage>
        <taxon>Bacteria</taxon>
        <taxon>Pseudomonadati</taxon>
        <taxon>Bacteroidota</taxon>
        <taxon>Flavobacteriia</taxon>
        <taxon>Flavobacteriales</taxon>
        <taxon>Flavobacteriaceae</taxon>
        <taxon>Algibacter</taxon>
    </lineage>
</organism>
<dbReference type="GO" id="GO:0006529">
    <property type="term" value="P:asparagine biosynthetic process"/>
    <property type="evidence" value="ECO:0007669"/>
    <property type="project" value="UniProtKB-KW"/>
</dbReference>
<evidence type="ECO:0000256" key="1">
    <source>
        <dbReference type="ARBA" id="ARBA00005187"/>
    </source>
</evidence>
<dbReference type="InterPro" id="IPR029055">
    <property type="entry name" value="Ntn_hydrolases_N"/>
</dbReference>
<evidence type="ECO:0000256" key="4">
    <source>
        <dbReference type="ARBA" id="ARBA00022741"/>
    </source>
</evidence>
<dbReference type="RefSeq" id="WP_189360466.1">
    <property type="nucleotide sequence ID" value="NZ_BMWZ01000004.1"/>
</dbReference>
<dbReference type="EC" id="6.3.5.4" evidence="3"/>
<feature type="site" description="Important for beta-aspartyl-AMP intermediate formation" evidence="10">
    <location>
        <position position="368"/>
    </location>
</feature>
<evidence type="ECO:0000256" key="3">
    <source>
        <dbReference type="ARBA" id="ARBA00012737"/>
    </source>
</evidence>
<keyword evidence="8" id="KW-0028">Amino-acid biosynthesis</keyword>
<evidence type="ECO:0000313" key="13">
    <source>
        <dbReference type="Proteomes" id="UP000636004"/>
    </source>
</evidence>
<keyword evidence="6 8" id="KW-0315">Glutamine amidotransferase</keyword>
<evidence type="ECO:0000256" key="2">
    <source>
        <dbReference type="ARBA" id="ARBA00005752"/>
    </source>
</evidence>
<evidence type="ECO:0000256" key="5">
    <source>
        <dbReference type="ARBA" id="ARBA00022840"/>
    </source>
</evidence>
<comment type="similarity">
    <text evidence="2">Belongs to the asparagine synthetase family.</text>
</comment>
<name>A0A918V9A1_9FLAO</name>
<dbReference type="PANTHER" id="PTHR43284">
    <property type="entry name" value="ASPARAGINE SYNTHETASE (GLUTAMINE-HYDROLYZING)"/>
    <property type="match status" value="1"/>
</dbReference>
<evidence type="ECO:0000256" key="6">
    <source>
        <dbReference type="ARBA" id="ARBA00022962"/>
    </source>
</evidence>
<dbReference type="InterPro" id="IPR001962">
    <property type="entry name" value="Asn_synthase"/>
</dbReference>
<evidence type="ECO:0000256" key="7">
    <source>
        <dbReference type="ARBA" id="ARBA00048741"/>
    </source>
</evidence>
<reference evidence="12" key="2">
    <citation type="submission" date="2020-09" db="EMBL/GenBank/DDBJ databases">
        <authorList>
            <person name="Sun Q."/>
            <person name="Kim S."/>
        </authorList>
    </citation>
    <scope>NUCLEOTIDE SEQUENCE</scope>
    <source>
        <strain evidence="12">KCTC 12710</strain>
    </source>
</reference>
<dbReference type="PANTHER" id="PTHR43284:SF1">
    <property type="entry name" value="ASPARAGINE SYNTHETASE"/>
    <property type="match status" value="1"/>
</dbReference>
<dbReference type="Gene3D" id="3.60.20.10">
    <property type="entry name" value="Glutamine Phosphoribosylpyrophosphate, subunit 1, domain 1"/>
    <property type="match status" value="1"/>
</dbReference>
<dbReference type="Proteomes" id="UP000636004">
    <property type="component" value="Unassembled WGS sequence"/>
</dbReference>
<keyword evidence="8" id="KW-0061">Asparagine biosynthesis</keyword>
<dbReference type="GO" id="GO:0004066">
    <property type="term" value="F:asparagine synthase (glutamine-hydrolyzing) activity"/>
    <property type="evidence" value="ECO:0007669"/>
    <property type="project" value="UniProtKB-EC"/>
</dbReference>
<dbReference type="InterPro" id="IPR033738">
    <property type="entry name" value="AsnB_N"/>
</dbReference>
<evidence type="ECO:0000256" key="8">
    <source>
        <dbReference type="PIRSR" id="PIRSR001589-1"/>
    </source>
</evidence>
<feature type="binding site" evidence="9">
    <location>
        <position position="298"/>
    </location>
    <ligand>
        <name>ATP</name>
        <dbReference type="ChEBI" id="CHEBI:30616"/>
    </ligand>
</feature>
<evidence type="ECO:0000313" key="12">
    <source>
        <dbReference type="EMBL" id="GGZ81008.1"/>
    </source>
</evidence>
<proteinExistence type="inferred from homology"/>
<keyword evidence="13" id="KW-1185">Reference proteome</keyword>
<dbReference type="InterPro" id="IPR017932">
    <property type="entry name" value="GATase_2_dom"/>
</dbReference>
<dbReference type="SUPFAM" id="SSF52402">
    <property type="entry name" value="Adenine nucleotide alpha hydrolases-like"/>
    <property type="match status" value="1"/>
</dbReference>
<dbReference type="InterPro" id="IPR051786">
    <property type="entry name" value="ASN_synthetase/amidase"/>
</dbReference>
<dbReference type="Gene3D" id="3.40.50.620">
    <property type="entry name" value="HUPs"/>
    <property type="match status" value="1"/>
</dbReference>
<feature type="binding site" evidence="9">
    <location>
        <position position="101"/>
    </location>
    <ligand>
        <name>L-glutamine</name>
        <dbReference type="ChEBI" id="CHEBI:58359"/>
    </ligand>
</feature>
<accession>A0A918V9A1</accession>
<comment type="pathway">
    <text evidence="1">Amino-acid biosynthesis; L-asparagine biosynthesis; L-asparagine from L-aspartate (L-Gln route): step 1/1.</text>
</comment>
<dbReference type="Pfam" id="PF13522">
    <property type="entry name" value="GATase_6"/>
    <property type="match status" value="1"/>
</dbReference>
<dbReference type="GO" id="GO:0005524">
    <property type="term" value="F:ATP binding"/>
    <property type="evidence" value="ECO:0007669"/>
    <property type="project" value="UniProtKB-KW"/>
</dbReference>
<dbReference type="SUPFAM" id="SSF56235">
    <property type="entry name" value="N-terminal nucleophile aminohydrolases (Ntn hydrolases)"/>
    <property type="match status" value="1"/>
</dbReference>
<dbReference type="CDD" id="cd00712">
    <property type="entry name" value="AsnB"/>
    <property type="match status" value="1"/>
</dbReference>
<comment type="catalytic activity">
    <reaction evidence="7">
        <text>L-aspartate + L-glutamine + ATP + H2O = L-asparagine + L-glutamate + AMP + diphosphate + H(+)</text>
        <dbReference type="Rhea" id="RHEA:12228"/>
        <dbReference type="ChEBI" id="CHEBI:15377"/>
        <dbReference type="ChEBI" id="CHEBI:15378"/>
        <dbReference type="ChEBI" id="CHEBI:29985"/>
        <dbReference type="ChEBI" id="CHEBI:29991"/>
        <dbReference type="ChEBI" id="CHEBI:30616"/>
        <dbReference type="ChEBI" id="CHEBI:33019"/>
        <dbReference type="ChEBI" id="CHEBI:58048"/>
        <dbReference type="ChEBI" id="CHEBI:58359"/>
        <dbReference type="ChEBI" id="CHEBI:456215"/>
        <dbReference type="EC" id="6.3.5.4"/>
    </reaction>
</comment>
<dbReference type="CDD" id="cd01991">
    <property type="entry name" value="Asn_synthase_B_C"/>
    <property type="match status" value="1"/>
</dbReference>
<keyword evidence="5 9" id="KW-0067">ATP-binding</keyword>
<sequence>MCGIHGEFFNKRSLTPKEQFLVFNDKNYHRGPDLSGYWSNSRNCQLGFRRLSILDLSALGNQPMKSQNGKYVMVFNGEIYNFVKLRETLVNHGYIFKTTTDSEVLVNCFEHYGVLKTLDLIDGMFAVALYDTAKDKLILARDFAGIKPLFYSFKAGQLVFGSRYDQISKHHLNKDAKIDKRVLKTYLAKHYVPAPLGILENTYQAEPGQIVEVEQGQLKKTYYWRLPEKIDEADLITDKDEALELIKTSLKDAVSAELMADVPLGSFLSGGIDSPLITYFAKKLKPDVTAYSIGSDSVKHDESEDASAYAALIGCDFNIDNLDSKLVSKFFLDAMAHLKEPFADFSLIPAYALTKGAKKRSTVMLSGDGGDELFFGYERFYSVIKNLPYKKVPLKLRYFFYGLDKALFRNKHVNSCFLSSNLSKAHENLHSRFRPEKIHATFPNLNDIELYDLACYDYKNSSKILDMLHEMRKAEFYDMMQKTLTKVDRMSMANSLEVRVPFLKKSFIETALKIHPNLSYGANKKKQILKDLLRSVLPKSPINNVKRGFSVPLGQWIREDLKQVIYDAIFEDGFIKTFEIDKIALKHIWDAHQTGGKDNKWSIFTIYSLAAWHDDLKK</sequence>
<evidence type="ECO:0000256" key="10">
    <source>
        <dbReference type="PIRSR" id="PIRSR001589-3"/>
    </source>
</evidence>
<dbReference type="InterPro" id="IPR014729">
    <property type="entry name" value="Rossmann-like_a/b/a_fold"/>
</dbReference>
<dbReference type="EMBL" id="BMWZ01000004">
    <property type="protein sequence ID" value="GGZ81008.1"/>
    <property type="molecule type" value="Genomic_DNA"/>
</dbReference>
<dbReference type="Pfam" id="PF00733">
    <property type="entry name" value="Asn_synthase"/>
    <property type="match status" value="1"/>
</dbReference>
<dbReference type="AlphaFoldDB" id="A0A918V9A1"/>
<feature type="domain" description="Glutamine amidotransferase type-2" evidence="11">
    <location>
        <begin position="2"/>
        <end position="216"/>
    </location>
</feature>
<reference evidence="12" key="1">
    <citation type="journal article" date="2014" name="Int. J. Syst. Evol. Microbiol.">
        <title>Complete genome sequence of Corynebacterium casei LMG S-19264T (=DSM 44701T), isolated from a smear-ripened cheese.</title>
        <authorList>
            <consortium name="US DOE Joint Genome Institute (JGI-PGF)"/>
            <person name="Walter F."/>
            <person name="Albersmeier A."/>
            <person name="Kalinowski J."/>
            <person name="Ruckert C."/>
        </authorList>
    </citation>
    <scope>NUCLEOTIDE SEQUENCE</scope>
    <source>
        <strain evidence="12">KCTC 12710</strain>
    </source>
</reference>
<dbReference type="PIRSF" id="PIRSF001589">
    <property type="entry name" value="Asn_synthetase_glu-h"/>
    <property type="match status" value="1"/>
</dbReference>